<evidence type="ECO:0000313" key="1">
    <source>
        <dbReference type="EMBL" id="KHN47683.1"/>
    </source>
</evidence>
<proteinExistence type="predicted"/>
<dbReference type="AlphaFoldDB" id="A0A0B2SS24"/>
<organism evidence="1">
    <name type="scientific">Glycine soja</name>
    <name type="common">Wild soybean</name>
    <dbReference type="NCBI Taxonomy" id="3848"/>
    <lineage>
        <taxon>Eukaryota</taxon>
        <taxon>Viridiplantae</taxon>
        <taxon>Streptophyta</taxon>
        <taxon>Embryophyta</taxon>
        <taxon>Tracheophyta</taxon>
        <taxon>Spermatophyta</taxon>
        <taxon>Magnoliopsida</taxon>
        <taxon>eudicotyledons</taxon>
        <taxon>Gunneridae</taxon>
        <taxon>Pentapetalae</taxon>
        <taxon>rosids</taxon>
        <taxon>fabids</taxon>
        <taxon>Fabales</taxon>
        <taxon>Fabaceae</taxon>
        <taxon>Papilionoideae</taxon>
        <taxon>50 kb inversion clade</taxon>
        <taxon>NPAAA clade</taxon>
        <taxon>indigoferoid/millettioid clade</taxon>
        <taxon>Phaseoleae</taxon>
        <taxon>Glycine</taxon>
        <taxon>Glycine subgen. Soja</taxon>
    </lineage>
</organism>
<accession>A0A0B2SS24</accession>
<evidence type="ECO:0008006" key="2">
    <source>
        <dbReference type="Google" id="ProtNLM"/>
    </source>
</evidence>
<feature type="non-terminal residue" evidence="1">
    <location>
        <position position="51"/>
    </location>
</feature>
<protein>
    <recommendedName>
        <fullName evidence="2">Reverse transcriptase domain-containing protein</fullName>
    </recommendedName>
</protein>
<dbReference type="EMBL" id="KN640334">
    <property type="protein sequence ID" value="KHN47683.1"/>
    <property type="molecule type" value="Genomic_DNA"/>
</dbReference>
<dbReference type="Proteomes" id="UP000053555">
    <property type="component" value="Unassembled WGS sequence"/>
</dbReference>
<name>A0A0B2SS24_GLYSO</name>
<sequence>IIDERQMTFIKGRHLLHAVLTANEVVEEAKRCKKPCLVFKVDYEKAHDSVS</sequence>
<gene>
    <name evidence="1" type="ORF">glysoja_044683</name>
</gene>
<reference evidence="1" key="1">
    <citation type="submission" date="2014-07" db="EMBL/GenBank/DDBJ databases">
        <title>Identification of a novel salt tolerance gene in wild soybean by whole-genome sequencing.</title>
        <authorList>
            <person name="Lam H.-M."/>
            <person name="Qi X."/>
            <person name="Li M.-W."/>
            <person name="Liu X."/>
            <person name="Xie M."/>
            <person name="Ni M."/>
            <person name="Xu X."/>
        </authorList>
    </citation>
    <scope>NUCLEOTIDE SEQUENCE [LARGE SCALE GENOMIC DNA]</scope>
    <source>
        <tissue evidence="1">Root</tissue>
    </source>
</reference>
<feature type="non-terminal residue" evidence="1">
    <location>
        <position position="1"/>
    </location>
</feature>